<dbReference type="PROSITE" id="PS51257">
    <property type="entry name" value="PROKAR_LIPOPROTEIN"/>
    <property type="match status" value="1"/>
</dbReference>
<gene>
    <name evidence="1" type="ORF">MNODULE_22085</name>
</gene>
<dbReference type="Proteomes" id="UP000534783">
    <property type="component" value="Unassembled WGS sequence"/>
</dbReference>
<proteinExistence type="predicted"/>
<organism evidence="1 2">
    <name type="scientific">Candidatus Manganitrophus noduliformans</name>
    <dbReference type="NCBI Taxonomy" id="2606439"/>
    <lineage>
        <taxon>Bacteria</taxon>
        <taxon>Pseudomonadati</taxon>
        <taxon>Nitrospirota</taxon>
        <taxon>Nitrospiria</taxon>
        <taxon>Candidatus Troglogloeales</taxon>
        <taxon>Candidatus Manganitrophaceae</taxon>
        <taxon>Candidatus Manganitrophus</taxon>
    </lineage>
</organism>
<dbReference type="AlphaFoldDB" id="A0A7X6DU60"/>
<dbReference type="EMBL" id="VTOW01000007">
    <property type="protein sequence ID" value="NKE73453.1"/>
    <property type="molecule type" value="Genomic_DNA"/>
</dbReference>
<name>A0A7X6DU60_9BACT</name>
<evidence type="ECO:0008006" key="3">
    <source>
        <dbReference type="Google" id="ProtNLM"/>
    </source>
</evidence>
<sequence>MKRCPRSLLGMVMIGTFFLAACGLQREGERRSDSFVNLKELSISPAIIDDGKQIQVGWDVSYSSPSGLYTFELHVGEDALALSDQTRVFSLNCPLHASCQSEGMALRVCEYGGRDSSESASLTCSDSPTESKEISRTGNLLAIGRACIFDENAAMLCDSKSIEIHLG</sequence>
<comment type="caution">
    <text evidence="1">The sequence shown here is derived from an EMBL/GenBank/DDBJ whole genome shotgun (WGS) entry which is preliminary data.</text>
</comment>
<keyword evidence="2" id="KW-1185">Reference proteome</keyword>
<evidence type="ECO:0000313" key="2">
    <source>
        <dbReference type="Proteomes" id="UP000534783"/>
    </source>
</evidence>
<accession>A0A7X6DU60</accession>
<evidence type="ECO:0000313" key="1">
    <source>
        <dbReference type="EMBL" id="NKE73453.1"/>
    </source>
</evidence>
<protein>
    <recommendedName>
        <fullName evidence="3">Lipoprotein</fullName>
    </recommendedName>
</protein>
<dbReference type="RefSeq" id="WP_168063410.1">
    <property type="nucleotide sequence ID" value="NZ_VTOW01000007.1"/>
</dbReference>
<reference evidence="1 2" key="1">
    <citation type="journal article" date="2020" name="Nature">
        <title>Bacterial chemolithoautotrophy via manganese oxidation.</title>
        <authorList>
            <person name="Yu H."/>
            <person name="Leadbetter J.R."/>
        </authorList>
    </citation>
    <scope>NUCLEOTIDE SEQUENCE [LARGE SCALE GENOMIC DNA]</scope>
    <source>
        <strain evidence="1 2">Mn-1</strain>
    </source>
</reference>